<dbReference type="InterPro" id="IPR004252">
    <property type="entry name" value="Probable_transposase_24"/>
</dbReference>
<dbReference type="Gramene" id="ESW27905">
    <property type="protein sequence ID" value="ESW27905"/>
    <property type="gene ID" value="PHAVU_003G242500g"/>
</dbReference>
<keyword evidence="3" id="KW-1185">Reference proteome</keyword>
<dbReference type="OMA" id="ARHEQHI"/>
<dbReference type="Pfam" id="PF03004">
    <property type="entry name" value="Transposase_24"/>
    <property type="match status" value="1"/>
</dbReference>
<accession>V7CF55</accession>
<dbReference type="OrthoDB" id="1420639at2759"/>
<evidence type="ECO:0000256" key="1">
    <source>
        <dbReference type="SAM" id="MobiDB-lite"/>
    </source>
</evidence>
<gene>
    <name evidence="2" type="ORF">PHAVU_003G242500g</name>
</gene>
<feature type="compositionally biased region" description="Low complexity" evidence="1">
    <location>
        <begin position="530"/>
        <end position="541"/>
    </location>
</feature>
<proteinExistence type="predicted"/>
<evidence type="ECO:0000313" key="3">
    <source>
        <dbReference type="Proteomes" id="UP000000226"/>
    </source>
</evidence>
<reference evidence="3" key="1">
    <citation type="journal article" date="2014" name="Nat. Genet.">
        <title>A reference genome for common bean and genome-wide analysis of dual domestications.</title>
        <authorList>
            <person name="Schmutz J."/>
            <person name="McClean P.E."/>
            <person name="Mamidi S."/>
            <person name="Wu G.A."/>
            <person name="Cannon S.B."/>
            <person name="Grimwood J."/>
            <person name="Jenkins J."/>
            <person name="Shu S."/>
            <person name="Song Q."/>
            <person name="Chavarro C."/>
            <person name="Torres-Torres M."/>
            <person name="Geffroy V."/>
            <person name="Moghaddam S.M."/>
            <person name="Gao D."/>
            <person name="Abernathy B."/>
            <person name="Barry K."/>
            <person name="Blair M."/>
            <person name="Brick M.A."/>
            <person name="Chovatia M."/>
            <person name="Gepts P."/>
            <person name="Goodstein D.M."/>
            <person name="Gonzales M."/>
            <person name="Hellsten U."/>
            <person name="Hyten D.L."/>
            <person name="Jia G."/>
            <person name="Kelly J.D."/>
            <person name="Kudrna D."/>
            <person name="Lee R."/>
            <person name="Richard M.M."/>
            <person name="Miklas P.N."/>
            <person name="Osorno J.M."/>
            <person name="Rodrigues J."/>
            <person name="Thareau V."/>
            <person name="Urrea C.A."/>
            <person name="Wang M."/>
            <person name="Yu Y."/>
            <person name="Zhang M."/>
            <person name="Wing R.A."/>
            <person name="Cregan P.B."/>
            <person name="Rokhsar D.S."/>
            <person name="Jackson S.A."/>
        </authorList>
    </citation>
    <scope>NUCLEOTIDE SEQUENCE [LARGE SCALE GENOMIC DNA]</scope>
    <source>
        <strain evidence="3">cv. G19833</strain>
    </source>
</reference>
<sequence>MNPQGESSGTSPHLSIELLEKLLPSFLLAAENRQRASKELPLFPIPTVHETLNVGFGSNISLSSSHAGASQNPSSYVDLTLRLGPPNPGAIRPTAMSSSNIFAPRHAVGMQGMHGSTKRGFPGHAFGDLHVGNMGQLALLAKRRATESHITAINNVNPSPPLSQMQQLFRNTPPANPIQALTVGQGGLKGKAIESSSSSSHFRHMGVPSQAYIQERLQYRPIGSSPSPHNLTHGPLPVAAMMQNLCPISFEQRLDNENIKNAQNDSEEEEEEEIPDQEDQGGDVLLAQDEQMAEDPVDDEGKYIIEPIGKGWNPAQRAVDGINYVIQSQFRGVFHSYGMIPSADREEWFRVFKEKCTWEARHEQHIRKKFDSYCSKHLAEILTQVRNTSKKPQWMKVEDWNELRAYWDTPSFKNISARNKANRTSNKGSRTVHTGGCEAFTDVAKNLAKKSGPDSYPDEFFLATNKYKSTGNWVDSSAQKTYEEYQRRLLQQQSQVGEASSSVTQNTWSEVAKGKSSGHVQPKATSLTQESGSPPSSSEGSEGIDKAQQ</sequence>
<protein>
    <submittedName>
        <fullName evidence="2">Uncharacterized protein</fullName>
    </submittedName>
</protein>
<evidence type="ECO:0000313" key="2">
    <source>
        <dbReference type="EMBL" id="ESW27905.1"/>
    </source>
</evidence>
<dbReference type="EMBL" id="CM002290">
    <property type="protein sequence ID" value="ESW27905.1"/>
    <property type="molecule type" value="Genomic_DNA"/>
</dbReference>
<dbReference type="AlphaFoldDB" id="V7CF55"/>
<feature type="region of interest" description="Disordered" evidence="1">
    <location>
        <begin position="493"/>
        <end position="549"/>
    </location>
</feature>
<feature type="compositionally biased region" description="Polar residues" evidence="1">
    <location>
        <begin position="493"/>
        <end position="509"/>
    </location>
</feature>
<name>V7CF55_PHAVU</name>
<dbReference type="Proteomes" id="UP000000226">
    <property type="component" value="Chromosome 3"/>
</dbReference>
<organism evidence="2 3">
    <name type="scientific">Phaseolus vulgaris</name>
    <name type="common">Kidney bean</name>
    <name type="synonym">French bean</name>
    <dbReference type="NCBI Taxonomy" id="3885"/>
    <lineage>
        <taxon>Eukaryota</taxon>
        <taxon>Viridiplantae</taxon>
        <taxon>Streptophyta</taxon>
        <taxon>Embryophyta</taxon>
        <taxon>Tracheophyta</taxon>
        <taxon>Spermatophyta</taxon>
        <taxon>Magnoliopsida</taxon>
        <taxon>eudicotyledons</taxon>
        <taxon>Gunneridae</taxon>
        <taxon>Pentapetalae</taxon>
        <taxon>rosids</taxon>
        <taxon>fabids</taxon>
        <taxon>Fabales</taxon>
        <taxon>Fabaceae</taxon>
        <taxon>Papilionoideae</taxon>
        <taxon>50 kb inversion clade</taxon>
        <taxon>NPAAA clade</taxon>
        <taxon>indigoferoid/millettioid clade</taxon>
        <taxon>Phaseoleae</taxon>
        <taxon>Phaseolus</taxon>
    </lineage>
</organism>